<dbReference type="RefSeq" id="XP_044563078.1">
    <property type="nucleotide sequence ID" value="XM_044706123.1"/>
</dbReference>
<keyword evidence="1" id="KW-1133">Transmembrane helix</keyword>
<dbReference type="OMA" id="IATRIMN"/>
<dbReference type="Proteomes" id="UP000444721">
    <property type="component" value="Unassembled WGS sequence"/>
</dbReference>
<dbReference type="AlphaFoldDB" id="A0A6A5BYE5"/>
<name>A0A6A5BYE5_NAEFO</name>
<comment type="caution">
    <text evidence="2">The sequence shown here is derived from an EMBL/GenBank/DDBJ whole genome shotgun (WGS) entry which is preliminary data.</text>
</comment>
<feature type="transmembrane region" description="Helical" evidence="1">
    <location>
        <begin position="237"/>
        <end position="255"/>
    </location>
</feature>
<evidence type="ECO:0000256" key="1">
    <source>
        <dbReference type="SAM" id="Phobius"/>
    </source>
</evidence>
<keyword evidence="1" id="KW-0812">Transmembrane</keyword>
<dbReference type="VEuPathDB" id="AmoebaDB:FDP41_002880"/>
<dbReference type="GeneID" id="68110098"/>
<protein>
    <submittedName>
        <fullName evidence="2">Uncharacterized protein</fullName>
    </submittedName>
</protein>
<feature type="transmembrane region" description="Helical" evidence="1">
    <location>
        <begin position="163"/>
        <end position="182"/>
    </location>
</feature>
<reference evidence="2 3" key="1">
    <citation type="journal article" date="2019" name="Sci. Rep.">
        <title>Nanopore sequencing improves the draft genome of the human pathogenic amoeba Naegleria fowleri.</title>
        <authorList>
            <person name="Liechti N."/>
            <person name="Schurch N."/>
            <person name="Bruggmann R."/>
            <person name="Wittwer M."/>
        </authorList>
    </citation>
    <scope>NUCLEOTIDE SEQUENCE [LARGE SCALE GENOMIC DNA]</scope>
    <source>
        <strain evidence="2 3">ATCC 30894</strain>
    </source>
</reference>
<dbReference type="VEuPathDB" id="AmoebaDB:NfTy_055880"/>
<feature type="transmembrane region" description="Helical" evidence="1">
    <location>
        <begin position="110"/>
        <end position="128"/>
    </location>
</feature>
<keyword evidence="3" id="KW-1185">Reference proteome</keyword>
<dbReference type="EMBL" id="VFQX01000030">
    <property type="protein sequence ID" value="KAF0978365.1"/>
    <property type="molecule type" value="Genomic_DNA"/>
</dbReference>
<organism evidence="2 3">
    <name type="scientific">Naegleria fowleri</name>
    <name type="common">Brain eating amoeba</name>
    <dbReference type="NCBI Taxonomy" id="5763"/>
    <lineage>
        <taxon>Eukaryota</taxon>
        <taxon>Discoba</taxon>
        <taxon>Heterolobosea</taxon>
        <taxon>Tetramitia</taxon>
        <taxon>Eutetramitia</taxon>
        <taxon>Vahlkampfiidae</taxon>
        <taxon>Naegleria</taxon>
    </lineage>
</organism>
<feature type="transmembrane region" description="Helical" evidence="1">
    <location>
        <begin position="194"/>
        <end position="215"/>
    </location>
</feature>
<sequence length="271" mass="30742">MFQGHYGPAGLLHLLFSDVSLVWLMISTQIIDICYFAMNLLCKYVCQMQVKECPFICSEYSTLNVEWARKGVLMPTNNYAVFSHSLSGSVVLSLILTVLYVMIRGRGKRSFLSLYSIMFMGVVSHWLLDVVVHRPDMSLFPPWTHSRLGMGTWHYWSRLQNLLLEYSCVFVGLVGIIATRIMNDGMTKGVTSQWSFWMACGCYSLLAVVLNYVALYDDTPQKMTETAVDGAVLQPDHAIPVFISYVISISISYWMDSSRRSSTQDASKKNK</sequence>
<accession>A0A6A5BYE5</accession>
<feature type="transmembrane region" description="Helical" evidence="1">
    <location>
        <begin position="12"/>
        <end position="38"/>
    </location>
</feature>
<dbReference type="VEuPathDB" id="AmoebaDB:NF0114360"/>
<keyword evidence="1" id="KW-0472">Membrane</keyword>
<gene>
    <name evidence="2" type="ORF">FDP41_002880</name>
</gene>
<feature type="transmembrane region" description="Helical" evidence="1">
    <location>
        <begin position="79"/>
        <end position="103"/>
    </location>
</feature>
<evidence type="ECO:0000313" key="3">
    <source>
        <dbReference type="Proteomes" id="UP000444721"/>
    </source>
</evidence>
<evidence type="ECO:0000313" key="2">
    <source>
        <dbReference type="EMBL" id="KAF0978365.1"/>
    </source>
</evidence>
<dbReference type="OrthoDB" id="10259742at2759"/>
<proteinExistence type="predicted"/>